<dbReference type="Pfam" id="PF01636">
    <property type="entry name" value="APH"/>
    <property type="match status" value="1"/>
</dbReference>
<dbReference type="PANTHER" id="PTHR21310:SF15">
    <property type="entry name" value="AMINOGLYCOSIDE PHOSPHOTRANSFERASE DOMAIN-CONTAINING PROTEIN"/>
    <property type="match status" value="1"/>
</dbReference>
<dbReference type="InterPro" id="IPR051678">
    <property type="entry name" value="AGP_Transferase"/>
</dbReference>
<dbReference type="AlphaFoldDB" id="A0A0F4Z1D6"/>
<dbReference type="Gene3D" id="3.90.1200.10">
    <property type="match status" value="1"/>
</dbReference>
<dbReference type="GeneID" id="25313997"/>
<proteinExistence type="predicted"/>
<comment type="caution">
    <text evidence="2">The sequence shown here is derived from an EMBL/GenBank/DDBJ whole genome shotgun (WGS) entry which is preliminary data.</text>
</comment>
<gene>
    <name evidence="2" type="ORF">T310_1646</name>
</gene>
<dbReference type="SUPFAM" id="SSF56112">
    <property type="entry name" value="Protein kinase-like (PK-like)"/>
    <property type="match status" value="1"/>
</dbReference>
<evidence type="ECO:0000313" key="3">
    <source>
        <dbReference type="Proteomes" id="UP000053958"/>
    </source>
</evidence>
<dbReference type="STRING" id="1408163.A0A0F4Z1D6"/>
<feature type="domain" description="Aminoglycoside phosphotransferase" evidence="1">
    <location>
        <begin position="206"/>
        <end position="256"/>
    </location>
</feature>
<dbReference type="PANTHER" id="PTHR21310">
    <property type="entry name" value="AMINOGLYCOSIDE PHOSPHOTRANSFERASE-RELATED-RELATED"/>
    <property type="match status" value="1"/>
</dbReference>
<dbReference type="EMBL" id="LASV01000066">
    <property type="protein sequence ID" value="KKA24319.1"/>
    <property type="molecule type" value="Genomic_DNA"/>
</dbReference>
<dbReference type="InterPro" id="IPR011009">
    <property type="entry name" value="Kinase-like_dom_sf"/>
</dbReference>
<dbReference type="InterPro" id="IPR002575">
    <property type="entry name" value="Aminoglycoside_PTrfase"/>
</dbReference>
<keyword evidence="3" id="KW-1185">Reference proteome</keyword>
<dbReference type="OrthoDB" id="428260at2759"/>
<dbReference type="Proteomes" id="UP000053958">
    <property type="component" value="Unassembled WGS sequence"/>
</dbReference>
<reference evidence="2 3" key="1">
    <citation type="submission" date="2015-04" db="EMBL/GenBank/DDBJ databases">
        <authorList>
            <person name="Heijne W.H."/>
            <person name="Fedorova N.D."/>
            <person name="Nierman W.C."/>
            <person name="Vollebregt A.W."/>
            <person name="Zhao Z."/>
            <person name="Wu L."/>
            <person name="Kumar M."/>
            <person name="Stam H."/>
            <person name="van den Berg M.A."/>
            <person name="Pel H.J."/>
        </authorList>
    </citation>
    <scope>NUCLEOTIDE SEQUENCE [LARGE SCALE GENOMIC DNA]</scope>
    <source>
        <strain evidence="2 3">CBS 393.64</strain>
    </source>
</reference>
<evidence type="ECO:0000313" key="2">
    <source>
        <dbReference type="EMBL" id="KKA24319.1"/>
    </source>
</evidence>
<protein>
    <recommendedName>
        <fullName evidence="1">Aminoglycoside phosphotransferase domain-containing protein</fullName>
    </recommendedName>
</protein>
<sequence>MAKKEWFTNAHVVLCNYPPPCLRLVPVFAQQTKNVLIDAAFESNLRTLSAFVVHPWGWPTAKYGFIKRERKRESEQGESMLKKRLRNEAAALDYVSKHTTIAVPRLLSYGTDEEGQAYIETELLGGALCSEVIYQCWMPEGRKHNTTTGGECSTCQAIATANADRYVKEVVLPQLEGLTSRTTGLNGVVIPPPWVLEYDKRPQWVSKESADEDYVFCHGDLVNHNILMHPQTLEVVAVIDWEHAGFFPREFQQWCCSRSEYDALFTDKDRLRRCIASIEA</sequence>
<name>A0A0F4Z1D6_RASE3</name>
<accession>A0A0F4Z1D6</accession>
<evidence type="ECO:0000259" key="1">
    <source>
        <dbReference type="Pfam" id="PF01636"/>
    </source>
</evidence>
<dbReference type="RefSeq" id="XP_013330931.1">
    <property type="nucleotide sequence ID" value="XM_013475477.1"/>
</dbReference>
<organism evidence="2 3">
    <name type="scientific">Rasamsonia emersonii (strain ATCC 16479 / CBS 393.64 / IMI 116815)</name>
    <dbReference type="NCBI Taxonomy" id="1408163"/>
    <lineage>
        <taxon>Eukaryota</taxon>
        <taxon>Fungi</taxon>
        <taxon>Dikarya</taxon>
        <taxon>Ascomycota</taxon>
        <taxon>Pezizomycotina</taxon>
        <taxon>Eurotiomycetes</taxon>
        <taxon>Eurotiomycetidae</taxon>
        <taxon>Eurotiales</taxon>
        <taxon>Trichocomaceae</taxon>
        <taxon>Rasamsonia</taxon>
    </lineage>
</organism>